<dbReference type="EMBL" id="SWLB01000147">
    <property type="protein sequence ID" value="KAF3320111.1"/>
    <property type="molecule type" value="Genomic_DNA"/>
</dbReference>
<dbReference type="InterPro" id="IPR044824">
    <property type="entry name" value="MAIN-like"/>
</dbReference>
<feature type="region of interest" description="Disordered" evidence="1">
    <location>
        <begin position="545"/>
        <end position="577"/>
    </location>
</feature>
<name>A0A833UY40_9POAL</name>
<sequence length="674" mass="76130">MATGDAYISPSGWGDDVTLGDVSALWGLRIDGDPIGGVSDDPDLMHMIPELLGAAPTDLQKKKKKKKGEEEEEYRYSKYCISLAALRSYFHRRRITPETRDEQTVLRYVRAFVMDLCGSVMFVDSSGDAVPIMFLSLLRDIQRPSKWNWGGAVLAHLYRGLCHACLATNKQIAGPLLLLQQWSWSHIPVCRPVPPAQHGLWTGDDPERRPGYGAIWAPPHTYEDTGRGRTVGISYVRGQLQMLHEASITWYPYRLFYDRGLLCQLTLDQRHLSFYRGPCVCFWIVEYHYPDRVPRQFGLDAYVPDFPELGEQQTTQLHSTKHNKPKVDWMTRFWEHYQRAASPGDHLWTPPPAPDAPTPAGPWRLRYLVWYQRWGMPTVYLQGDYGDALRRRLTGDGSRTYLPFGPIHTRSILTGIRGVAHSLVCMARKSWRAIGCQMLQHSAPIVEDSGWDGRLVGMLHDAGEDINWREIKAPPLDPEQPGDPIYAAEMPPPPADDDSGWAIHQWVLNNNAWNAYYNEHGVPVQLTEDEAAAAAAAASFSLDDLAPDEGGWEPASSHRPQYMEPRQHDGEASGSGAQTADGFAAAIFGTPLRPRILLLGRPIRGCCVHRRGSVGSMHYTWGRTHGRARPYTMTCRWMRFTRGVRRRRGSTVHLIGWTSPDLALVVAVRVLYFF</sequence>
<evidence type="ECO:0000256" key="1">
    <source>
        <dbReference type="SAM" id="MobiDB-lite"/>
    </source>
</evidence>
<evidence type="ECO:0000313" key="4">
    <source>
        <dbReference type="Proteomes" id="UP000623129"/>
    </source>
</evidence>
<organism evidence="3 4">
    <name type="scientific">Carex littledalei</name>
    <dbReference type="NCBI Taxonomy" id="544730"/>
    <lineage>
        <taxon>Eukaryota</taxon>
        <taxon>Viridiplantae</taxon>
        <taxon>Streptophyta</taxon>
        <taxon>Embryophyta</taxon>
        <taxon>Tracheophyta</taxon>
        <taxon>Spermatophyta</taxon>
        <taxon>Magnoliopsida</taxon>
        <taxon>Liliopsida</taxon>
        <taxon>Poales</taxon>
        <taxon>Cyperaceae</taxon>
        <taxon>Cyperoideae</taxon>
        <taxon>Cariceae</taxon>
        <taxon>Carex</taxon>
        <taxon>Carex subgen. Euthyceras</taxon>
    </lineage>
</organism>
<proteinExistence type="predicted"/>
<dbReference type="AlphaFoldDB" id="A0A833UY40"/>
<accession>A0A833UY40</accession>
<dbReference type="OrthoDB" id="659384at2759"/>
<dbReference type="PANTHER" id="PTHR46033:SF71">
    <property type="entry name" value="OS11G0534500 PROTEIN"/>
    <property type="match status" value="1"/>
</dbReference>
<dbReference type="GO" id="GO:0010073">
    <property type="term" value="P:meristem maintenance"/>
    <property type="evidence" value="ECO:0007669"/>
    <property type="project" value="InterPro"/>
</dbReference>
<keyword evidence="4" id="KW-1185">Reference proteome</keyword>
<gene>
    <name evidence="3" type="ORF">FCM35_KLT22285</name>
</gene>
<dbReference type="PANTHER" id="PTHR46033">
    <property type="entry name" value="PROTEIN MAIN-LIKE 2"/>
    <property type="match status" value="1"/>
</dbReference>
<evidence type="ECO:0000259" key="2">
    <source>
        <dbReference type="Pfam" id="PF10536"/>
    </source>
</evidence>
<protein>
    <submittedName>
        <fullName evidence="3">Serine/threonine-protein</fullName>
    </submittedName>
</protein>
<dbReference type="InterPro" id="IPR019557">
    <property type="entry name" value="AminoTfrase-like_pln_mobile"/>
</dbReference>
<reference evidence="3" key="1">
    <citation type="submission" date="2020-01" db="EMBL/GenBank/DDBJ databases">
        <title>Genome sequence of Kobresia littledalei, the first chromosome-level genome in the family Cyperaceae.</title>
        <authorList>
            <person name="Qu G."/>
        </authorList>
    </citation>
    <scope>NUCLEOTIDE SEQUENCE</scope>
    <source>
        <strain evidence="3">C.B.Clarke</strain>
        <tissue evidence="3">Leaf</tissue>
    </source>
</reference>
<dbReference type="Pfam" id="PF10536">
    <property type="entry name" value="PMD"/>
    <property type="match status" value="1"/>
</dbReference>
<feature type="domain" description="Aminotransferase-like plant mobile" evidence="2">
    <location>
        <begin position="17"/>
        <end position="336"/>
    </location>
</feature>
<dbReference type="Proteomes" id="UP000623129">
    <property type="component" value="Unassembled WGS sequence"/>
</dbReference>
<evidence type="ECO:0000313" key="3">
    <source>
        <dbReference type="EMBL" id="KAF3320111.1"/>
    </source>
</evidence>
<comment type="caution">
    <text evidence="3">The sequence shown here is derived from an EMBL/GenBank/DDBJ whole genome shotgun (WGS) entry which is preliminary data.</text>
</comment>